<dbReference type="InterPro" id="IPR036770">
    <property type="entry name" value="Ankyrin_rpt-contain_sf"/>
</dbReference>
<keyword evidence="1" id="KW-1133">Transmembrane helix</keyword>
<evidence type="ECO:0000313" key="2">
    <source>
        <dbReference type="EMBL" id="ATZ80438.1"/>
    </source>
</evidence>
<dbReference type="EMBL" id="MF782455">
    <property type="protein sequence ID" value="ATZ80438.1"/>
    <property type="molecule type" value="Genomic_DNA"/>
</dbReference>
<proteinExistence type="predicted"/>
<sequence>MNMNNIDDFNNYFSSCIDTIKITYDNLYNNFYNNFVNEMSLDKELTRYHFDIIRNKSWYEINENNINKIFNFMIKYDYVYNSNFLEFMKEKIMYTKFDKYAKILNHDAKKLITFNQQLFDYTCDDTDCDRNRILCYLTNKKNFEQNEFMKKNDYENFNIIIKSLDNSFVSSNDNVLLIRELFLGKHYNIIKYLYNFGYHLSIRDLLDNNNNNNNNTYLPFLKWLIKNDVCNVRSVKNNEYYDVYGIIAYDVIKIICKNGDLKFIKFANKHIDNLDDHDFSFDDFLINEKYDIMDYLMDKNIMPSKYAIRELLARKNDTDCLRIFRYLDKKHYNFESSKQFIETATLYGHFSVVKFLIEEKNIDCYHEAIDVGCLKKHYDIVLYLNSKNKEYSSNAINELKKNNRFDIIDQLKKNDNKYILFMEKCGYGALISVVIWIIFYLISCITKNEIIATIGDYLLATGMTFSGLLLFGKTILDRISNYF</sequence>
<organism evidence="2">
    <name type="scientific">Bodo saltans virus</name>
    <dbReference type="NCBI Taxonomy" id="2024608"/>
    <lineage>
        <taxon>Viruses</taxon>
        <taxon>Varidnaviria</taxon>
        <taxon>Bamfordvirae</taxon>
        <taxon>Nucleocytoviricota</taxon>
        <taxon>Megaviricetes</taxon>
        <taxon>Imitervirales</taxon>
        <taxon>Mimiviridae</taxon>
        <taxon>Klosneuvirinae</taxon>
        <taxon>Theiavirus</taxon>
        <taxon>Theiavirus salishense</taxon>
    </lineage>
</organism>
<protein>
    <recommendedName>
        <fullName evidence="4">Ankyrin repeat domain-containing protein</fullName>
    </recommendedName>
</protein>
<keyword evidence="1" id="KW-0472">Membrane</keyword>
<dbReference type="Gene3D" id="1.25.40.20">
    <property type="entry name" value="Ankyrin repeat-containing domain"/>
    <property type="match status" value="1"/>
</dbReference>
<reference evidence="2" key="1">
    <citation type="journal article" date="2017" name="Elife">
        <title>The kinetoplastid-infecting Bodo saltans virus (BsV), a window into the most abundant giant viruses in the sea.</title>
        <authorList>
            <person name="Deeg C.M."/>
            <person name="Chow C.-E.T."/>
            <person name="Suttle C.A."/>
        </authorList>
    </citation>
    <scope>NUCLEOTIDE SEQUENCE</scope>
    <source>
        <strain evidence="2">NG1</strain>
    </source>
</reference>
<dbReference type="Proteomes" id="UP000240325">
    <property type="component" value="Segment"/>
</dbReference>
<gene>
    <name evidence="2" type="ORF">BMW23_0384</name>
</gene>
<evidence type="ECO:0000313" key="3">
    <source>
        <dbReference type="Proteomes" id="UP000240325"/>
    </source>
</evidence>
<keyword evidence="1" id="KW-0812">Transmembrane</keyword>
<keyword evidence="3" id="KW-1185">Reference proteome</keyword>
<name>A0A2H4UU55_9VIRU</name>
<feature type="transmembrane region" description="Helical" evidence="1">
    <location>
        <begin position="457"/>
        <end position="476"/>
    </location>
</feature>
<evidence type="ECO:0008006" key="4">
    <source>
        <dbReference type="Google" id="ProtNLM"/>
    </source>
</evidence>
<feature type="transmembrane region" description="Helical" evidence="1">
    <location>
        <begin position="426"/>
        <end position="445"/>
    </location>
</feature>
<accession>A0A2H4UU55</accession>
<evidence type="ECO:0000256" key="1">
    <source>
        <dbReference type="SAM" id="Phobius"/>
    </source>
</evidence>